<name>X1DJK7_9ZZZZ</name>
<dbReference type="InterPro" id="IPR008929">
    <property type="entry name" value="Chondroitin_lyas"/>
</dbReference>
<feature type="domain" description="Heparin-sulfate lyase N-terminal" evidence="1">
    <location>
        <begin position="207"/>
        <end position="437"/>
    </location>
</feature>
<dbReference type="PANTHER" id="PTHR39210">
    <property type="entry name" value="HEPARIN-SULFATE LYASE"/>
    <property type="match status" value="1"/>
</dbReference>
<protein>
    <recommendedName>
        <fullName evidence="1">Heparin-sulfate lyase N-terminal domain-containing protein</fullName>
    </recommendedName>
</protein>
<dbReference type="Pfam" id="PF16889">
    <property type="entry name" value="Hepar_II_III_N"/>
    <property type="match status" value="1"/>
</dbReference>
<feature type="non-terminal residue" evidence="2">
    <location>
        <position position="440"/>
    </location>
</feature>
<sequence>MLSFDIRSDKLENIANKLEVLPSISSHLVDKFIPKKPKKFIDKIRKMKVPCSYEDGEYWSIGQVARNLISLLALMQTKYQLTQDEKIQILRKAVHQAEYLYTFHINGEFIQRVWAGAALSLAGIFFRNIDQAKYWRMVGFSRLASEVNQFQGENPDIFLLLRVVVECTLSVNLCILPELLSQYNSLIMNTQMRYDRFFNFEVTDEEFFDELNLDYPGLGEVRKAIQEKKYDRAKREYINYLRQKYTPLVGKGWDWHKDVDLEDADRVCENIITLRAHMHVMHNFGEDIDWTTVLFQDIESNVWLNAHSDIRILARAYHQTGHKKYAHHLTRLLKSWLDQSPIPNLKKNLLQWRTLEVGNRAALRWPLILCYGLNSKEFREEVAFRMVKSYLEHARYLSAHGAPGGNWYQVETSGLGTVAALFPDFKVSERYYHLALRRFE</sequence>
<dbReference type="AlphaFoldDB" id="X1DJK7"/>
<reference evidence="2" key="1">
    <citation type="journal article" date="2014" name="Front. Microbiol.">
        <title>High frequency of phylogenetically diverse reductive dehalogenase-homologous genes in deep subseafloor sedimentary metagenomes.</title>
        <authorList>
            <person name="Kawai M."/>
            <person name="Futagami T."/>
            <person name="Toyoda A."/>
            <person name="Takaki Y."/>
            <person name="Nishi S."/>
            <person name="Hori S."/>
            <person name="Arai W."/>
            <person name="Tsubouchi T."/>
            <person name="Morono Y."/>
            <person name="Uchiyama I."/>
            <person name="Ito T."/>
            <person name="Fujiyama A."/>
            <person name="Inagaki F."/>
            <person name="Takami H."/>
        </authorList>
    </citation>
    <scope>NUCLEOTIDE SEQUENCE</scope>
    <source>
        <strain evidence="2">Expedition CK06-06</strain>
    </source>
</reference>
<organism evidence="2">
    <name type="scientific">marine sediment metagenome</name>
    <dbReference type="NCBI Taxonomy" id="412755"/>
    <lineage>
        <taxon>unclassified sequences</taxon>
        <taxon>metagenomes</taxon>
        <taxon>ecological metagenomes</taxon>
    </lineage>
</organism>
<dbReference type="EMBL" id="BARU01001821">
    <property type="protein sequence ID" value="GAH21071.1"/>
    <property type="molecule type" value="Genomic_DNA"/>
</dbReference>
<accession>X1DJK7</accession>
<dbReference type="SUPFAM" id="SSF48230">
    <property type="entry name" value="Chondroitin AC/alginate lyase"/>
    <property type="match status" value="1"/>
</dbReference>
<proteinExistence type="predicted"/>
<dbReference type="PANTHER" id="PTHR39210:SF1">
    <property type="entry name" value="HEPARIN-SULFATE LYASE"/>
    <property type="match status" value="1"/>
</dbReference>
<dbReference type="Gene3D" id="1.50.10.100">
    <property type="entry name" value="Chondroitin AC/alginate lyase"/>
    <property type="match status" value="2"/>
</dbReference>
<comment type="caution">
    <text evidence="2">The sequence shown here is derived from an EMBL/GenBank/DDBJ whole genome shotgun (WGS) entry which is preliminary data.</text>
</comment>
<evidence type="ECO:0000259" key="1">
    <source>
        <dbReference type="Pfam" id="PF16889"/>
    </source>
</evidence>
<dbReference type="InterPro" id="IPR031680">
    <property type="entry name" value="Hepar_II_III_N"/>
</dbReference>
<gene>
    <name evidence="2" type="ORF">S03H2_04553</name>
</gene>
<evidence type="ECO:0000313" key="2">
    <source>
        <dbReference type="EMBL" id="GAH21071.1"/>
    </source>
</evidence>